<feature type="domain" description="Carboxymuconolactone decarboxylase-like" evidence="1">
    <location>
        <begin position="74"/>
        <end position="129"/>
    </location>
</feature>
<keyword evidence="3" id="KW-1185">Reference proteome</keyword>
<accession>A0A2N6K3L7</accession>
<dbReference type="SUPFAM" id="SSF69118">
    <property type="entry name" value="AhpD-like"/>
    <property type="match status" value="1"/>
</dbReference>
<dbReference type="GO" id="GO:0051920">
    <property type="term" value="F:peroxiredoxin activity"/>
    <property type="evidence" value="ECO:0007669"/>
    <property type="project" value="InterPro"/>
</dbReference>
<dbReference type="PANTHER" id="PTHR35446:SF2">
    <property type="entry name" value="CARBOXYMUCONOLACTONE DECARBOXYLASE-LIKE DOMAIN-CONTAINING PROTEIN"/>
    <property type="match status" value="1"/>
</dbReference>
<dbReference type="Proteomes" id="UP000235036">
    <property type="component" value="Unassembled WGS sequence"/>
</dbReference>
<evidence type="ECO:0000313" key="3">
    <source>
        <dbReference type="Proteomes" id="UP000235036"/>
    </source>
</evidence>
<keyword evidence="2" id="KW-0575">Peroxidase</keyword>
<comment type="caution">
    <text evidence="2">The sequence shown here is derived from an EMBL/GenBank/DDBJ whole genome shotgun (WGS) entry which is preliminary data.</text>
</comment>
<dbReference type="Gene3D" id="1.20.5.810">
    <property type="entry name" value="AhpD-like"/>
    <property type="match status" value="1"/>
</dbReference>
<keyword evidence="2" id="KW-0560">Oxidoreductase</keyword>
<dbReference type="RefSeq" id="WP_016867809.1">
    <property type="nucleotide sequence ID" value="NZ_CAWNVR010000335.1"/>
</dbReference>
<organism evidence="2 3">
    <name type="scientific">Fischerella muscicola CCMEE 5323</name>
    <dbReference type="NCBI Taxonomy" id="2019572"/>
    <lineage>
        <taxon>Bacteria</taxon>
        <taxon>Bacillati</taxon>
        <taxon>Cyanobacteriota</taxon>
        <taxon>Cyanophyceae</taxon>
        <taxon>Nostocales</taxon>
        <taxon>Hapalosiphonaceae</taxon>
        <taxon>Fischerella</taxon>
    </lineage>
</organism>
<name>A0A2N6K3L7_FISMU</name>
<evidence type="ECO:0000259" key="1">
    <source>
        <dbReference type="Pfam" id="PF02627"/>
    </source>
</evidence>
<reference evidence="2 3" key="1">
    <citation type="submission" date="2017-08" db="EMBL/GenBank/DDBJ databases">
        <title>Genomes of Fischerella (Mastigocladus) sp. strains.</title>
        <authorList>
            <person name="Miller S.R."/>
        </authorList>
    </citation>
    <scope>NUCLEOTIDE SEQUENCE [LARGE SCALE GENOMIC DNA]</scope>
    <source>
        <strain evidence="2 3">CCMEE 5323</strain>
    </source>
</reference>
<dbReference type="InterPro" id="IPR029032">
    <property type="entry name" value="AhpD-like"/>
</dbReference>
<dbReference type="PANTHER" id="PTHR35446">
    <property type="entry name" value="SI:CH211-175M2.5"/>
    <property type="match status" value="1"/>
</dbReference>
<dbReference type="EMBL" id="NRQW01000240">
    <property type="protein sequence ID" value="PLZ90202.1"/>
    <property type="molecule type" value="Genomic_DNA"/>
</dbReference>
<dbReference type="Gene3D" id="1.20.1290.10">
    <property type="entry name" value="AhpD-like"/>
    <property type="match status" value="1"/>
</dbReference>
<dbReference type="InterPro" id="IPR003779">
    <property type="entry name" value="CMD-like"/>
</dbReference>
<dbReference type="InterPro" id="IPR004675">
    <property type="entry name" value="AhpD_core"/>
</dbReference>
<dbReference type="NCBIfam" id="TIGR01926">
    <property type="entry name" value="peroxid_rel"/>
    <property type="match status" value="1"/>
</dbReference>
<sequence length="217" mass="24771">MPKNSRKTKVLQHPTQVATKQNPVAVQEKKTVTNSWLEVPDEATLPPQVQALFQEQRDRYGFVHSFFLGYSLNPEHLLLWFNYYNALMYGKGELSPKEREIIAIVSSAANHCESCVITHKAHLREVIKDPVFPDALARNHQEVELTQRELALVEFAIKINQNANELSPEDLKPLRQVGLSDRAILEAGEIAAQFSLSNRLTKAFGWKVSSEYDKLYR</sequence>
<dbReference type="Pfam" id="PF02627">
    <property type="entry name" value="CMD"/>
    <property type="match status" value="1"/>
</dbReference>
<gene>
    <name evidence="2" type="ORF">CEN44_11175</name>
</gene>
<dbReference type="NCBIfam" id="TIGR00778">
    <property type="entry name" value="ahpD_dom"/>
    <property type="match status" value="1"/>
</dbReference>
<dbReference type="AlphaFoldDB" id="A0A2N6K3L7"/>
<protein>
    <submittedName>
        <fullName evidence="2">Alkylhydroperoxidase</fullName>
    </submittedName>
</protein>
<evidence type="ECO:0000313" key="2">
    <source>
        <dbReference type="EMBL" id="PLZ90202.1"/>
    </source>
</evidence>
<proteinExistence type="predicted"/>
<dbReference type="InterPro" id="IPR010195">
    <property type="entry name" value="Uncharacterised_peroxidase-rel"/>
</dbReference>